<keyword evidence="2" id="KW-1185">Reference proteome</keyword>
<dbReference type="AlphaFoldDB" id="A0A8J7DN03"/>
<accession>A0A8J7DN03</accession>
<protein>
    <submittedName>
        <fullName evidence="1">Uncharacterized protein</fullName>
    </submittedName>
</protein>
<dbReference type="RefSeq" id="WP_193906333.1">
    <property type="nucleotide sequence ID" value="NZ_JADEXG010000017.1"/>
</dbReference>
<gene>
    <name evidence="1" type="ORF">IQ241_09395</name>
</gene>
<sequence>MNAHKVAATLTEDGKLLLTGLPFQAGDTIEIILLEQPKERNSSQANLAQLEHPLQGTVLRYEDPFEPAMPVEEWEI</sequence>
<dbReference type="Proteomes" id="UP000636505">
    <property type="component" value="Unassembled WGS sequence"/>
</dbReference>
<organism evidence="1 2">
    <name type="scientific">Vasconcelosia minhoensis LEGE 07310</name>
    <dbReference type="NCBI Taxonomy" id="915328"/>
    <lineage>
        <taxon>Bacteria</taxon>
        <taxon>Bacillati</taxon>
        <taxon>Cyanobacteriota</taxon>
        <taxon>Cyanophyceae</taxon>
        <taxon>Nodosilineales</taxon>
        <taxon>Cymatolegaceae</taxon>
        <taxon>Vasconcelosia</taxon>
        <taxon>Vasconcelosia minhoensis</taxon>
    </lineage>
</organism>
<proteinExistence type="predicted"/>
<evidence type="ECO:0000313" key="1">
    <source>
        <dbReference type="EMBL" id="MBE9077510.1"/>
    </source>
</evidence>
<comment type="caution">
    <text evidence="1">The sequence shown here is derived from an EMBL/GenBank/DDBJ whole genome shotgun (WGS) entry which is preliminary data.</text>
</comment>
<reference evidence="1" key="1">
    <citation type="submission" date="2020-10" db="EMBL/GenBank/DDBJ databases">
        <authorList>
            <person name="Castelo-Branco R."/>
            <person name="Eusebio N."/>
            <person name="Adriana R."/>
            <person name="Vieira A."/>
            <person name="Brugerolle De Fraissinette N."/>
            <person name="Rezende De Castro R."/>
            <person name="Schneider M.P."/>
            <person name="Vasconcelos V."/>
            <person name="Leao P.N."/>
        </authorList>
    </citation>
    <scope>NUCLEOTIDE SEQUENCE</scope>
    <source>
        <strain evidence="1">LEGE 07310</strain>
    </source>
</reference>
<evidence type="ECO:0000313" key="2">
    <source>
        <dbReference type="Proteomes" id="UP000636505"/>
    </source>
</evidence>
<name>A0A8J7DN03_9CYAN</name>
<dbReference type="EMBL" id="JADEXG010000017">
    <property type="protein sequence ID" value="MBE9077510.1"/>
    <property type="molecule type" value="Genomic_DNA"/>
</dbReference>